<dbReference type="PANTHER" id="PTHR37017:SF11">
    <property type="entry name" value="ESTERASE_LIPASE_THIOESTERASE DOMAIN-CONTAINING PROTEIN"/>
    <property type="match status" value="1"/>
</dbReference>
<gene>
    <name evidence="3" type="ORF">OG863_38540</name>
</gene>
<feature type="compositionally biased region" description="Low complexity" evidence="1">
    <location>
        <begin position="127"/>
        <end position="138"/>
    </location>
</feature>
<feature type="region of interest" description="Disordered" evidence="1">
    <location>
        <begin position="126"/>
        <end position="147"/>
    </location>
</feature>
<keyword evidence="3" id="KW-0378">Hydrolase</keyword>
<organism evidence="3 4">
    <name type="scientific">Streptomyces decoyicus</name>
    <dbReference type="NCBI Taxonomy" id="249567"/>
    <lineage>
        <taxon>Bacteria</taxon>
        <taxon>Bacillati</taxon>
        <taxon>Actinomycetota</taxon>
        <taxon>Actinomycetes</taxon>
        <taxon>Kitasatosporales</taxon>
        <taxon>Streptomycetaceae</taxon>
        <taxon>Streptomyces</taxon>
    </lineage>
</organism>
<evidence type="ECO:0000256" key="1">
    <source>
        <dbReference type="SAM" id="MobiDB-lite"/>
    </source>
</evidence>
<name>A0ABZ1FTA7_9ACTN</name>
<dbReference type="SUPFAM" id="SSF53474">
    <property type="entry name" value="alpha/beta-Hydrolases"/>
    <property type="match status" value="1"/>
</dbReference>
<evidence type="ECO:0000313" key="3">
    <source>
        <dbReference type="EMBL" id="WSB73376.1"/>
    </source>
</evidence>
<protein>
    <submittedName>
        <fullName evidence="3">Alpha/beta hydrolase</fullName>
    </submittedName>
</protein>
<dbReference type="InterPro" id="IPR052897">
    <property type="entry name" value="Sec-Metab_Biosynth_Hydrolase"/>
</dbReference>
<evidence type="ECO:0000313" key="4">
    <source>
        <dbReference type="Proteomes" id="UP001344251"/>
    </source>
</evidence>
<keyword evidence="4" id="KW-1185">Reference proteome</keyword>
<accession>A0ABZ1FTA7</accession>
<dbReference type="RefSeq" id="WP_326622969.1">
    <property type="nucleotide sequence ID" value="NZ_CP109106.1"/>
</dbReference>
<dbReference type="GO" id="GO:0016787">
    <property type="term" value="F:hydrolase activity"/>
    <property type="evidence" value="ECO:0007669"/>
    <property type="project" value="UniProtKB-KW"/>
</dbReference>
<sequence>MTTFVLIPGAACDSWHWHLLAAELRARGRDVVSVDLPCDDDAAGLDEYADAVVAAVAGRGQGQGRGRGRLMLVAHSFAGFTAPLVCARVPVDLLVLLAAMVPLPGEAPVDWWAATRHPDEQIRRAGRAAQHAGADTAGEPVPESAVPGSAADPFFQDLPPELAAEAAVRWRRQSETPASRPWPMAAWPAVATRFLLCRQDRLFPAPFLRTVVTERLGAAPDEMEGGHFPMLSRPAELADRLERYSRTAAG</sequence>
<evidence type="ECO:0000259" key="2">
    <source>
        <dbReference type="Pfam" id="PF12697"/>
    </source>
</evidence>
<dbReference type="PANTHER" id="PTHR37017">
    <property type="entry name" value="AB HYDROLASE-1 DOMAIN-CONTAINING PROTEIN-RELATED"/>
    <property type="match status" value="1"/>
</dbReference>
<dbReference type="InterPro" id="IPR029058">
    <property type="entry name" value="AB_hydrolase_fold"/>
</dbReference>
<proteinExistence type="predicted"/>
<dbReference type="Pfam" id="PF12697">
    <property type="entry name" value="Abhydrolase_6"/>
    <property type="match status" value="1"/>
</dbReference>
<feature type="domain" description="AB hydrolase-1" evidence="2">
    <location>
        <begin position="4"/>
        <end position="239"/>
    </location>
</feature>
<reference evidence="3 4" key="1">
    <citation type="submission" date="2022-10" db="EMBL/GenBank/DDBJ databases">
        <title>The complete genomes of actinobacterial strains from the NBC collection.</title>
        <authorList>
            <person name="Joergensen T.S."/>
            <person name="Alvarez Arevalo M."/>
            <person name="Sterndorff E.B."/>
            <person name="Faurdal D."/>
            <person name="Vuksanovic O."/>
            <person name="Mourched A.-S."/>
            <person name="Charusanti P."/>
            <person name="Shaw S."/>
            <person name="Blin K."/>
            <person name="Weber T."/>
        </authorList>
    </citation>
    <scope>NUCLEOTIDE SEQUENCE [LARGE SCALE GENOMIC DNA]</scope>
    <source>
        <strain evidence="3 4">NBC 01774</strain>
    </source>
</reference>
<dbReference type="EMBL" id="CP109106">
    <property type="protein sequence ID" value="WSB73376.1"/>
    <property type="molecule type" value="Genomic_DNA"/>
</dbReference>
<dbReference type="Proteomes" id="UP001344251">
    <property type="component" value="Chromosome"/>
</dbReference>
<dbReference type="Gene3D" id="3.40.50.1820">
    <property type="entry name" value="alpha/beta hydrolase"/>
    <property type="match status" value="1"/>
</dbReference>
<dbReference type="InterPro" id="IPR000073">
    <property type="entry name" value="AB_hydrolase_1"/>
</dbReference>